<dbReference type="GO" id="GO:0016829">
    <property type="term" value="F:lyase activity"/>
    <property type="evidence" value="ECO:0007669"/>
    <property type="project" value="UniProtKB-KW"/>
</dbReference>
<evidence type="ECO:0000256" key="1">
    <source>
        <dbReference type="ARBA" id="ARBA00005254"/>
    </source>
</evidence>
<dbReference type="SUPFAM" id="SSF52096">
    <property type="entry name" value="ClpP/crotonase"/>
    <property type="match status" value="1"/>
</dbReference>
<accession>A0A3N1LHB7</accession>
<evidence type="ECO:0000313" key="5">
    <source>
        <dbReference type="Proteomes" id="UP000278222"/>
    </source>
</evidence>
<keyword evidence="2" id="KW-0456">Lyase</keyword>
<dbReference type="InterPro" id="IPR001753">
    <property type="entry name" value="Enoyl-CoA_hydra/iso"/>
</dbReference>
<evidence type="ECO:0000256" key="3">
    <source>
        <dbReference type="RuleBase" id="RU003707"/>
    </source>
</evidence>
<reference evidence="4 5" key="1">
    <citation type="submission" date="2018-11" db="EMBL/GenBank/DDBJ databases">
        <title>Genomic Encyclopedia of Type Strains, Phase IV (KMG-IV): sequencing the most valuable type-strain genomes for metagenomic binning, comparative biology and taxonomic classification.</title>
        <authorList>
            <person name="Goeker M."/>
        </authorList>
    </citation>
    <scope>NUCLEOTIDE SEQUENCE [LARGE SCALE GENOMIC DNA]</scope>
    <source>
        <strain evidence="4 5">DSM 5900</strain>
    </source>
</reference>
<organism evidence="4 5">
    <name type="scientific">Stella humosa</name>
    <dbReference type="NCBI Taxonomy" id="94"/>
    <lineage>
        <taxon>Bacteria</taxon>
        <taxon>Pseudomonadati</taxon>
        <taxon>Pseudomonadota</taxon>
        <taxon>Alphaproteobacteria</taxon>
        <taxon>Rhodospirillales</taxon>
        <taxon>Stellaceae</taxon>
        <taxon>Stella</taxon>
    </lineage>
</organism>
<dbReference type="AlphaFoldDB" id="A0A3N1LHB7"/>
<name>A0A3N1LHB7_9PROT</name>
<dbReference type="Pfam" id="PF00378">
    <property type="entry name" value="ECH_1"/>
    <property type="match status" value="1"/>
</dbReference>
<dbReference type="Gene3D" id="1.10.12.10">
    <property type="entry name" value="Lyase 2-enoyl-coa Hydratase, Chain A, domain 2"/>
    <property type="match status" value="1"/>
</dbReference>
<dbReference type="InterPro" id="IPR029045">
    <property type="entry name" value="ClpP/crotonase-like_dom_sf"/>
</dbReference>
<evidence type="ECO:0000256" key="2">
    <source>
        <dbReference type="ARBA" id="ARBA00023239"/>
    </source>
</evidence>
<evidence type="ECO:0000313" key="4">
    <source>
        <dbReference type="EMBL" id="ROP90907.1"/>
    </source>
</evidence>
<keyword evidence="5" id="KW-1185">Reference proteome</keyword>
<dbReference type="OrthoDB" id="9795613at2"/>
<dbReference type="GO" id="GO:0006635">
    <property type="term" value="P:fatty acid beta-oxidation"/>
    <property type="evidence" value="ECO:0007669"/>
    <property type="project" value="TreeGrafter"/>
</dbReference>
<dbReference type="InterPro" id="IPR018376">
    <property type="entry name" value="Enoyl-CoA_hyd/isom_CS"/>
</dbReference>
<dbReference type="NCBIfam" id="NF004781">
    <property type="entry name" value="PRK06127.1"/>
    <property type="match status" value="1"/>
</dbReference>
<gene>
    <name evidence="4" type="ORF">EDC65_2767</name>
</gene>
<comment type="caution">
    <text evidence="4">The sequence shown here is derived from an EMBL/GenBank/DDBJ whole genome shotgun (WGS) entry which is preliminary data.</text>
</comment>
<dbReference type="RefSeq" id="WP_123690390.1">
    <property type="nucleotide sequence ID" value="NZ_AP019700.1"/>
</dbReference>
<dbReference type="PANTHER" id="PTHR11941:SF54">
    <property type="entry name" value="ENOYL-COA HYDRATASE, MITOCHONDRIAL"/>
    <property type="match status" value="1"/>
</dbReference>
<protein>
    <submittedName>
        <fullName evidence="4">Enoyl-CoA hydratase/carnithine racemase</fullName>
    </submittedName>
</protein>
<comment type="similarity">
    <text evidence="1 3">Belongs to the enoyl-CoA hydratase/isomerase family.</text>
</comment>
<dbReference type="Proteomes" id="UP000278222">
    <property type="component" value="Unassembled WGS sequence"/>
</dbReference>
<proteinExistence type="inferred from homology"/>
<dbReference type="PROSITE" id="PS00166">
    <property type="entry name" value="ENOYL_COA_HYDRATASE"/>
    <property type="match status" value="1"/>
</dbReference>
<dbReference type="PANTHER" id="PTHR11941">
    <property type="entry name" value="ENOYL-COA HYDRATASE-RELATED"/>
    <property type="match status" value="1"/>
</dbReference>
<dbReference type="CDD" id="cd06558">
    <property type="entry name" value="crotonase-like"/>
    <property type="match status" value="1"/>
</dbReference>
<sequence length="270" mass="29029">MDGGSRIALPTEKIIAERRGGVGWLIFNQPERRNAISQEMWDGIAVAGTAFAADPEIRVVIMRGAGDKAFTAGADISEFEKVRADAAAEEAYHARSAAAGRAMKSLTVPLVAMIRGFCVGGGMAMAMRADLRIASSDSKFGIPAAKLGVSYAQESLERLTQLVGPSMAKHVMFLGRLYTADQALAMGLVNEVVAPEELEATVEGIAAEIAANAPLSIRAAKTMIEQSLIDAPRRDHDGNAALERACFDSEDYKEGRRAFMEKRRPVFRGR</sequence>
<dbReference type="Gene3D" id="3.90.226.10">
    <property type="entry name" value="2-enoyl-CoA Hydratase, Chain A, domain 1"/>
    <property type="match status" value="1"/>
</dbReference>
<dbReference type="InterPro" id="IPR014748">
    <property type="entry name" value="Enoyl-CoA_hydra_C"/>
</dbReference>
<dbReference type="EMBL" id="RJKX01000014">
    <property type="protein sequence ID" value="ROP90907.1"/>
    <property type="molecule type" value="Genomic_DNA"/>
</dbReference>